<evidence type="ECO:0000313" key="2">
    <source>
        <dbReference type="Proteomes" id="UP000499080"/>
    </source>
</evidence>
<gene>
    <name evidence="1" type="ORF">AVEN_222177_1</name>
</gene>
<dbReference type="AlphaFoldDB" id="A0A4Y2FNS4"/>
<name>A0A4Y2FNS4_ARAVE</name>
<organism evidence="1 2">
    <name type="scientific">Araneus ventricosus</name>
    <name type="common">Orbweaver spider</name>
    <name type="synonym">Epeira ventricosa</name>
    <dbReference type="NCBI Taxonomy" id="182803"/>
    <lineage>
        <taxon>Eukaryota</taxon>
        <taxon>Metazoa</taxon>
        <taxon>Ecdysozoa</taxon>
        <taxon>Arthropoda</taxon>
        <taxon>Chelicerata</taxon>
        <taxon>Arachnida</taxon>
        <taxon>Araneae</taxon>
        <taxon>Araneomorphae</taxon>
        <taxon>Entelegynae</taxon>
        <taxon>Araneoidea</taxon>
        <taxon>Araneidae</taxon>
        <taxon>Araneus</taxon>
    </lineage>
</organism>
<protein>
    <submittedName>
        <fullName evidence="1">Uncharacterized protein</fullName>
    </submittedName>
</protein>
<dbReference type="EMBL" id="BGPR01001017">
    <property type="protein sequence ID" value="GBM43122.1"/>
    <property type="molecule type" value="Genomic_DNA"/>
</dbReference>
<accession>A0A4Y2FNS4</accession>
<evidence type="ECO:0000313" key="1">
    <source>
        <dbReference type="EMBL" id="GBM43122.1"/>
    </source>
</evidence>
<reference evidence="1 2" key="1">
    <citation type="journal article" date="2019" name="Sci. Rep.">
        <title>Orb-weaving spider Araneus ventricosus genome elucidates the spidroin gene catalogue.</title>
        <authorList>
            <person name="Kono N."/>
            <person name="Nakamura H."/>
            <person name="Ohtoshi R."/>
            <person name="Moran D.A.P."/>
            <person name="Shinohara A."/>
            <person name="Yoshida Y."/>
            <person name="Fujiwara M."/>
            <person name="Mori M."/>
            <person name="Tomita M."/>
            <person name="Arakawa K."/>
        </authorList>
    </citation>
    <scope>NUCLEOTIDE SEQUENCE [LARGE SCALE GENOMIC DNA]</scope>
</reference>
<proteinExistence type="predicted"/>
<sequence>MMATEVVLKAGNSSVLRSIHLSQHCFFPLTQVEKSGTSIHLKFQSVLAVAESVLLSPSTAALRSPYSFPQSADFRFATLVAGSRSSQIVSRADYPRKRSH</sequence>
<dbReference type="Proteomes" id="UP000499080">
    <property type="component" value="Unassembled WGS sequence"/>
</dbReference>
<keyword evidence="2" id="KW-1185">Reference proteome</keyword>
<comment type="caution">
    <text evidence="1">The sequence shown here is derived from an EMBL/GenBank/DDBJ whole genome shotgun (WGS) entry which is preliminary data.</text>
</comment>